<evidence type="ECO:0000313" key="5">
    <source>
        <dbReference type="EMBL" id="MFC5465099.1"/>
    </source>
</evidence>
<dbReference type="Pfam" id="PF11258">
    <property type="entry name" value="DUF3048"/>
    <property type="match status" value="1"/>
</dbReference>
<dbReference type="PROSITE" id="PS51257">
    <property type="entry name" value="PROKAR_LIPOPROTEIN"/>
    <property type="match status" value="1"/>
</dbReference>
<dbReference type="InterPro" id="IPR023158">
    <property type="entry name" value="YerB-like_sf"/>
</dbReference>
<dbReference type="Gene3D" id="3.50.90.10">
    <property type="entry name" value="YerB-like"/>
    <property type="match status" value="1"/>
</dbReference>
<organism evidence="5 6">
    <name type="scientific">Lederbergia graminis</name>
    <dbReference type="NCBI Taxonomy" id="735518"/>
    <lineage>
        <taxon>Bacteria</taxon>
        <taxon>Bacillati</taxon>
        <taxon>Bacillota</taxon>
        <taxon>Bacilli</taxon>
        <taxon>Bacillales</taxon>
        <taxon>Bacillaceae</taxon>
        <taxon>Lederbergia</taxon>
    </lineage>
</organism>
<dbReference type="RefSeq" id="WP_382350936.1">
    <property type="nucleotide sequence ID" value="NZ_JBHSMC010000013.1"/>
</dbReference>
<evidence type="ECO:0000256" key="1">
    <source>
        <dbReference type="SAM" id="MobiDB-lite"/>
    </source>
</evidence>
<comment type="caution">
    <text evidence="5">The sequence shown here is derived from an EMBL/GenBank/DDBJ whole genome shotgun (WGS) entry which is preliminary data.</text>
</comment>
<keyword evidence="2" id="KW-0732">Signal</keyword>
<dbReference type="EMBL" id="JBHSMC010000013">
    <property type="protein sequence ID" value="MFC5465099.1"/>
    <property type="molecule type" value="Genomic_DNA"/>
</dbReference>
<dbReference type="InterPro" id="IPR035328">
    <property type="entry name" value="DUF3048_C"/>
</dbReference>
<feature type="chain" id="PRO_5047500767" evidence="2">
    <location>
        <begin position="24"/>
        <end position="353"/>
    </location>
</feature>
<evidence type="ECO:0000259" key="4">
    <source>
        <dbReference type="Pfam" id="PF17479"/>
    </source>
</evidence>
<proteinExistence type="predicted"/>
<feature type="domain" description="DUF3048" evidence="3">
    <location>
        <begin position="62"/>
        <end position="203"/>
    </location>
</feature>
<evidence type="ECO:0000259" key="3">
    <source>
        <dbReference type="Pfam" id="PF11258"/>
    </source>
</evidence>
<feature type="domain" description="DUF3048" evidence="4">
    <location>
        <begin position="231"/>
        <end position="340"/>
    </location>
</feature>
<dbReference type="InterPro" id="IPR021416">
    <property type="entry name" value="DUF3048_N"/>
</dbReference>
<gene>
    <name evidence="5" type="ORF">ACFPM4_10065</name>
</gene>
<feature type="region of interest" description="Disordered" evidence="1">
    <location>
        <begin position="26"/>
        <end position="51"/>
    </location>
</feature>
<dbReference type="SUPFAM" id="SSF159774">
    <property type="entry name" value="YerB-like"/>
    <property type="match status" value="1"/>
</dbReference>
<sequence length="353" mass="39110">MLKKKIPLMFILLLLFVLTACNASDEGEKDNGSNQNPVPEEKDNEDGKDEEIVETDPYQFPLTGIGMQDESTQRAVAAMISNQPPARPQTGLSKADVVYEILAEGSITRFLAIYQSDLPENIGPIRSARDYFIDISQGYDSVYIAHGYSPEAKKMLNSGKYDHLNGIRYDGSLFKRASFRNAPHNSYITFQNIEKGANDEGFSLSGAPKPMAFLSEDDVANLTGENGAELTIKYSSNNNQLNAEYKFNAQTGKYERYSGGVKTAELDSNIPVLIDNIIVVETTHRIIDSKGRRDIDLSSGGKALLFQKGKVKEVEWKNESGRLVPYEGGQPAKLVPGKTWFNVVPDMNIVSYQ</sequence>
<accession>A0ABW0LH10</accession>
<reference evidence="6" key="1">
    <citation type="journal article" date="2019" name="Int. J. Syst. Evol. Microbiol.">
        <title>The Global Catalogue of Microorganisms (GCM) 10K type strain sequencing project: providing services to taxonomists for standard genome sequencing and annotation.</title>
        <authorList>
            <consortium name="The Broad Institute Genomics Platform"/>
            <consortium name="The Broad Institute Genome Sequencing Center for Infectious Disease"/>
            <person name="Wu L."/>
            <person name="Ma J."/>
        </authorList>
    </citation>
    <scope>NUCLEOTIDE SEQUENCE [LARGE SCALE GENOMIC DNA]</scope>
    <source>
        <strain evidence="6">CGMCC 1.12237</strain>
    </source>
</reference>
<protein>
    <submittedName>
        <fullName evidence="5">DUF3048 domain-containing protein</fullName>
    </submittedName>
</protein>
<evidence type="ECO:0000256" key="2">
    <source>
        <dbReference type="SAM" id="SignalP"/>
    </source>
</evidence>
<evidence type="ECO:0000313" key="6">
    <source>
        <dbReference type="Proteomes" id="UP001596147"/>
    </source>
</evidence>
<keyword evidence="6" id="KW-1185">Reference proteome</keyword>
<dbReference type="Pfam" id="PF17479">
    <property type="entry name" value="DUF3048_C"/>
    <property type="match status" value="1"/>
</dbReference>
<feature type="signal peptide" evidence="2">
    <location>
        <begin position="1"/>
        <end position="23"/>
    </location>
</feature>
<dbReference type="Proteomes" id="UP001596147">
    <property type="component" value="Unassembled WGS sequence"/>
</dbReference>
<feature type="compositionally biased region" description="Acidic residues" evidence="1">
    <location>
        <begin position="42"/>
        <end position="51"/>
    </location>
</feature>
<name>A0ABW0LH10_9BACI</name>